<dbReference type="PATRIC" id="fig|1126833.4.peg.1628"/>
<evidence type="ECO:0000313" key="2">
    <source>
        <dbReference type="EMBL" id="AJY74433.1"/>
    </source>
</evidence>
<dbReference type="Proteomes" id="UP000032633">
    <property type="component" value="Chromosome"/>
</dbReference>
<keyword evidence="3" id="KW-1185">Reference proteome</keyword>
<organism evidence="2 3">
    <name type="scientific">Paenibacillus beijingensis</name>
    <dbReference type="NCBI Taxonomy" id="1126833"/>
    <lineage>
        <taxon>Bacteria</taxon>
        <taxon>Bacillati</taxon>
        <taxon>Bacillota</taxon>
        <taxon>Bacilli</taxon>
        <taxon>Bacillales</taxon>
        <taxon>Paenibacillaceae</taxon>
        <taxon>Paenibacillus</taxon>
    </lineage>
</organism>
<dbReference type="STRING" id="1126833.VN24_07420"/>
<proteinExistence type="predicted"/>
<evidence type="ECO:0000256" key="1">
    <source>
        <dbReference type="SAM" id="MobiDB-lite"/>
    </source>
</evidence>
<reference evidence="3" key="2">
    <citation type="submission" date="2015-03" db="EMBL/GenBank/DDBJ databases">
        <title>Genome sequence of Paenibacillus beijingensis strain DSM 24997T.</title>
        <authorList>
            <person name="Kwak Y."/>
            <person name="Shin J.-H."/>
        </authorList>
    </citation>
    <scope>NUCLEOTIDE SEQUENCE [LARGE SCALE GENOMIC DNA]</scope>
    <source>
        <strain evidence="3">DSM 24997</strain>
    </source>
</reference>
<gene>
    <name evidence="2" type="ORF">VN24_07420</name>
</gene>
<dbReference type="EMBL" id="CP011058">
    <property type="protein sequence ID" value="AJY74433.1"/>
    <property type="molecule type" value="Genomic_DNA"/>
</dbReference>
<name>A0A0D5NHN2_9BACL</name>
<reference evidence="2 3" key="1">
    <citation type="journal article" date="2015" name="J. Biotechnol.">
        <title>Complete genome sequence of Paenibacillus beijingensis 7188(T) (=DSM 24997(T)), a novel rhizobacterium from jujube garden soil.</title>
        <authorList>
            <person name="Kwak Y."/>
            <person name="Shin J.H."/>
        </authorList>
    </citation>
    <scope>NUCLEOTIDE SEQUENCE [LARGE SCALE GENOMIC DNA]</scope>
    <source>
        <strain evidence="2 3">DSM 24997</strain>
    </source>
</reference>
<sequence length="66" mass="7482">MATEGETFLVYDPSDGDEKGKLSGKRTEKGLEAFLCPFSLFGSITSRRYRAEVMTELHSLTYSDRR</sequence>
<dbReference type="HOGENOM" id="CLU_2827024_0_0_9"/>
<feature type="region of interest" description="Disordered" evidence="1">
    <location>
        <begin position="1"/>
        <end position="23"/>
    </location>
</feature>
<evidence type="ECO:0000313" key="3">
    <source>
        <dbReference type="Proteomes" id="UP000032633"/>
    </source>
</evidence>
<dbReference type="KEGG" id="pbj:VN24_07420"/>
<dbReference type="AlphaFoldDB" id="A0A0D5NHN2"/>
<protein>
    <submittedName>
        <fullName evidence="2">Uncharacterized protein</fullName>
    </submittedName>
</protein>
<accession>A0A0D5NHN2</accession>